<dbReference type="EMBL" id="JACOFZ010000009">
    <property type="protein sequence ID" value="MBC3883081.1"/>
    <property type="molecule type" value="Genomic_DNA"/>
</dbReference>
<organism evidence="3 4">
    <name type="scientific">Undibacterium nitidum</name>
    <dbReference type="NCBI Taxonomy" id="2762298"/>
    <lineage>
        <taxon>Bacteria</taxon>
        <taxon>Pseudomonadati</taxon>
        <taxon>Pseudomonadota</taxon>
        <taxon>Betaproteobacteria</taxon>
        <taxon>Burkholderiales</taxon>
        <taxon>Oxalobacteraceae</taxon>
        <taxon>Undibacterium</taxon>
    </lineage>
</organism>
<reference evidence="3" key="1">
    <citation type="submission" date="2020-08" db="EMBL/GenBank/DDBJ databases">
        <title>Novel species isolated from subtropical streams in China.</title>
        <authorList>
            <person name="Lu H."/>
        </authorList>
    </citation>
    <scope>NUCLEOTIDE SEQUENCE</scope>
    <source>
        <strain evidence="3">LX22W</strain>
    </source>
</reference>
<comment type="caution">
    <text evidence="3">The sequence shown here is derived from an EMBL/GenBank/DDBJ whole genome shotgun (WGS) entry which is preliminary data.</text>
</comment>
<sequence length="316" mass="34891">MPFATALLGLFFSSTLHAAPLKQTAPSSQAMRDLQTLASAEMQGRGIGTEGSERARNYILKRIAEIGLKPCSSQFITEFNVKARNTSESIGRNVIACQPGKTTSADYIVVSAHYDHLGVNNQKIYFGADDNASGVAGVIAVAEYFKHKTPTNNIVYAFFDGEEIGLKGAAAFIKQQTITLNKIVANINFDMIARGDKNVLFASGSYQTPAFRTLLSDLNGRYGIQLQFDHDRPEQGTNDWTNQSDHYVFYTAGIPHLYFGVEDHVDYHKPSDTADKVNPVFFNGAIELLQNAIDIIDKASVTVDFRAERKKYKMPD</sequence>
<feature type="signal peptide" evidence="1">
    <location>
        <begin position="1"/>
        <end position="18"/>
    </location>
</feature>
<proteinExistence type="predicted"/>
<dbReference type="PANTHER" id="PTHR12147:SF26">
    <property type="entry name" value="PEPTIDASE M28 DOMAIN-CONTAINING PROTEIN"/>
    <property type="match status" value="1"/>
</dbReference>
<keyword evidence="4" id="KW-1185">Reference proteome</keyword>
<evidence type="ECO:0000313" key="4">
    <source>
        <dbReference type="Proteomes" id="UP000627446"/>
    </source>
</evidence>
<evidence type="ECO:0000313" key="3">
    <source>
        <dbReference type="EMBL" id="MBC3883081.1"/>
    </source>
</evidence>
<keyword evidence="1" id="KW-0732">Signal</keyword>
<name>A0A923KUA5_9BURK</name>
<dbReference type="Proteomes" id="UP000627446">
    <property type="component" value="Unassembled WGS sequence"/>
</dbReference>
<evidence type="ECO:0000259" key="2">
    <source>
        <dbReference type="Pfam" id="PF04389"/>
    </source>
</evidence>
<feature type="chain" id="PRO_5036742699" evidence="1">
    <location>
        <begin position="19"/>
        <end position="316"/>
    </location>
</feature>
<dbReference type="PANTHER" id="PTHR12147">
    <property type="entry name" value="METALLOPEPTIDASE M28 FAMILY MEMBER"/>
    <property type="match status" value="1"/>
</dbReference>
<dbReference type="GO" id="GO:0006508">
    <property type="term" value="P:proteolysis"/>
    <property type="evidence" value="ECO:0007669"/>
    <property type="project" value="InterPro"/>
</dbReference>
<gene>
    <name evidence="3" type="ORF">H8K36_16930</name>
</gene>
<feature type="domain" description="Peptidase M28" evidence="2">
    <location>
        <begin position="93"/>
        <end position="279"/>
    </location>
</feature>
<dbReference type="SUPFAM" id="SSF53187">
    <property type="entry name" value="Zn-dependent exopeptidases"/>
    <property type="match status" value="1"/>
</dbReference>
<dbReference type="InterPro" id="IPR007484">
    <property type="entry name" value="Peptidase_M28"/>
</dbReference>
<accession>A0A923KUA5</accession>
<dbReference type="Pfam" id="PF04389">
    <property type="entry name" value="Peptidase_M28"/>
    <property type="match status" value="1"/>
</dbReference>
<evidence type="ECO:0000256" key="1">
    <source>
        <dbReference type="SAM" id="SignalP"/>
    </source>
</evidence>
<dbReference type="Gene3D" id="3.40.630.10">
    <property type="entry name" value="Zn peptidases"/>
    <property type="match status" value="1"/>
</dbReference>
<dbReference type="InterPro" id="IPR045175">
    <property type="entry name" value="M28_fam"/>
</dbReference>
<protein>
    <submittedName>
        <fullName evidence="3">M28 family peptidase</fullName>
    </submittedName>
</protein>
<dbReference type="GO" id="GO:0008235">
    <property type="term" value="F:metalloexopeptidase activity"/>
    <property type="evidence" value="ECO:0007669"/>
    <property type="project" value="InterPro"/>
</dbReference>
<dbReference type="AlphaFoldDB" id="A0A923KUA5"/>